<organism evidence="15 16">
    <name type="scientific">Rosa chinensis</name>
    <name type="common">China rose</name>
    <dbReference type="NCBI Taxonomy" id="74649"/>
    <lineage>
        <taxon>Eukaryota</taxon>
        <taxon>Viridiplantae</taxon>
        <taxon>Streptophyta</taxon>
        <taxon>Embryophyta</taxon>
        <taxon>Tracheophyta</taxon>
        <taxon>Spermatophyta</taxon>
        <taxon>Magnoliopsida</taxon>
        <taxon>eudicotyledons</taxon>
        <taxon>Gunneridae</taxon>
        <taxon>Pentapetalae</taxon>
        <taxon>rosids</taxon>
        <taxon>fabids</taxon>
        <taxon>Rosales</taxon>
        <taxon>Rosaceae</taxon>
        <taxon>Rosoideae</taxon>
        <taxon>Rosoideae incertae sedis</taxon>
        <taxon>Rosa</taxon>
    </lineage>
</organism>
<dbReference type="PANTHER" id="PTHR27009">
    <property type="entry name" value="RUST RESISTANCE KINASE LR10-RELATED"/>
    <property type="match status" value="1"/>
</dbReference>
<keyword evidence="15" id="KW-0378">Hydrolase</keyword>
<dbReference type="GO" id="GO:0005524">
    <property type="term" value="F:ATP binding"/>
    <property type="evidence" value="ECO:0007669"/>
    <property type="project" value="UniProtKB-UniRule"/>
</dbReference>
<dbReference type="GO" id="GO:0016020">
    <property type="term" value="C:membrane"/>
    <property type="evidence" value="ECO:0007669"/>
    <property type="project" value="UniProtKB-SubCell"/>
</dbReference>
<dbReference type="PROSITE" id="PS50011">
    <property type="entry name" value="PROTEIN_KINASE_DOM"/>
    <property type="match status" value="1"/>
</dbReference>
<evidence type="ECO:0000256" key="2">
    <source>
        <dbReference type="ARBA" id="ARBA00022527"/>
    </source>
</evidence>
<reference evidence="15 16" key="1">
    <citation type="journal article" date="2018" name="Nat. Genet.">
        <title>The Rosa genome provides new insights in the design of modern roses.</title>
        <authorList>
            <person name="Bendahmane M."/>
        </authorList>
    </citation>
    <scope>NUCLEOTIDE SEQUENCE [LARGE SCALE GENOMIC DNA]</scope>
    <source>
        <strain evidence="16">cv. Old Blush</strain>
    </source>
</reference>
<dbReference type="Proteomes" id="UP000238479">
    <property type="component" value="Chromosome 2"/>
</dbReference>
<name>A0A2P6S417_ROSCH</name>
<evidence type="ECO:0000256" key="7">
    <source>
        <dbReference type="ARBA" id="ARBA00022777"/>
    </source>
</evidence>
<dbReference type="FunFam" id="3.30.200.20:FF:000178">
    <property type="entry name" value="serine/threonine-protein kinase PBS1-like"/>
    <property type="match status" value="1"/>
</dbReference>
<dbReference type="EC" id="3.1.4.46" evidence="15"/>
<evidence type="ECO:0000256" key="9">
    <source>
        <dbReference type="ARBA" id="ARBA00022989"/>
    </source>
</evidence>
<evidence type="ECO:0000256" key="6">
    <source>
        <dbReference type="ARBA" id="ARBA00022741"/>
    </source>
</evidence>
<dbReference type="Gramene" id="PRQ53419">
    <property type="protein sequence ID" value="PRQ53419"/>
    <property type="gene ID" value="RchiOBHm_Chr2g0166311"/>
</dbReference>
<sequence>MYKSRKRMGLYKNFTRDEFDIEEFIRNNGSLTPQRYTYSKVKKMTNAFKDKIGKGGYGTVYKGVQPDGLVVAVKVLSESKGNGEEFINEVASIGRTSHVNIVTLLGFCYERDKRALIYEYMPNGSLDNFIHKQGSDVNANCRLEWKTLSEIAVGIARGLEYLHRGCNTRILHFDIKPQNILLDKDFCPKVSDFGLAKLCKTKESIVSMMGMRGTAGYIAPEVFSRNFGGVSHKSDVYSYGMLVLEMVGARKNVDSGVSHTSEMFPHYIYKDLELENDGSILGDLSEEENKIVRKMILMSLWCIQTSPSDRPSMSKVVEMLEGPLHSLPIPPKPYLFHTARFAEESATTSQPSETG</sequence>
<accession>A0A2P6S417</accession>
<evidence type="ECO:0000256" key="4">
    <source>
        <dbReference type="ARBA" id="ARBA00022692"/>
    </source>
</evidence>
<dbReference type="Pfam" id="PF00069">
    <property type="entry name" value="Pkinase"/>
    <property type="match status" value="1"/>
</dbReference>
<keyword evidence="7 15" id="KW-0418">Kinase</keyword>
<evidence type="ECO:0000256" key="8">
    <source>
        <dbReference type="ARBA" id="ARBA00022840"/>
    </source>
</evidence>
<dbReference type="PROSITE" id="PS00108">
    <property type="entry name" value="PROTEIN_KINASE_ST"/>
    <property type="match status" value="1"/>
</dbReference>
<dbReference type="AlphaFoldDB" id="A0A2P6S417"/>
<keyword evidence="10" id="KW-0472">Membrane</keyword>
<evidence type="ECO:0000259" key="14">
    <source>
        <dbReference type="PROSITE" id="PS50011"/>
    </source>
</evidence>
<dbReference type="Gene3D" id="3.30.200.20">
    <property type="entry name" value="Phosphorylase Kinase, domain 1"/>
    <property type="match status" value="1"/>
</dbReference>
<comment type="caution">
    <text evidence="15">The sequence shown here is derived from an EMBL/GenBank/DDBJ whole genome shotgun (WGS) entry which is preliminary data.</text>
</comment>
<keyword evidence="8 12" id="KW-0067">ATP-binding</keyword>
<dbReference type="InterPro" id="IPR008271">
    <property type="entry name" value="Ser/Thr_kinase_AS"/>
</dbReference>
<keyword evidence="5" id="KW-0732">Signal</keyword>
<dbReference type="InterPro" id="IPR017441">
    <property type="entry name" value="Protein_kinase_ATP_BS"/>
</dbReference>
<gene>
    <name evidence="15" type="ORF">RchiOBHm_Chr2g0166311</name>
</gene>
<dbReference type="OMA" id="QSSEMYF"/>
<proteinExistence type="inferred from homology"/>
<dbReference type="Gene3D" id="1.10.510.10">
    <property type="entry name" value="Transferase(Phosphotransferase) domain 1"/>
    <property type="match status" value="1"/>
</dbReference>
<evidence type="ECO:0000256" key="3">
    <source>
        <dbReference type="ARBA" id="ARBA00022679"/>
    </source>
</evidence>
<evidence type="ECO:0000256" key="5">
    <source>
        <dbReference type="ARBA" id="ARBA00022729"/>
    </source>
</evidence>
<evidence type="ECO:0000256" key="12">
    <source>
        <dbReference type="PROSITE-ProRule" id="PRU10141"/>
    </source>
</evidence>
<evidence type="ECO:0000313" key="15">
    <source>
        <dbReference type="EMBL" id="PRQ53419.1"/>
    </source>
</evidence>
<comment type="subcellular location">
    <subcellularLocation>
        <location evidence="1">Membrane</location>
        <topology evidence="1">Single-pass type I membrane protein</topology>
    </subcellularLocation>
</comment>
<dbReference type="PROSITE" id="PS00107">
    <property type="entry name" value="PROTEIN_KINASE_ATP"/>
    <property type="match status" value="1"/>
</dbReference>
<feature type="binding site" evidence="12">
    <location>
        <position position="74"/>
    </location>
    <ligand>
        <name>ATP</name>
        <dbReference type="ChEBI" id="CHEBI:30616"/>
    </ligand>
</feature>
<keyword evidence="3" id="KW-0808">Transferase</keyword>
<dbReference type="SUPFAM" id="SSF56112">
    <property type="entry name" value="Protein kinase-like (PK-like)"/>
    <property type="match status" value="1"/>
</dbReference>
<evidence type="ECO:0000256" key="13">
    <source>
        <dbReference type="RuleBase" id="RU000304"/>
    </source>
</evidence>
<dbReference type="SMART" id="SM00220">
    <property type="entry name" value="S_TKc"/>
    <property type="match status" value="1"/>
</dbReference>
<evidence type="ECO:0000256" key="1">
    <source>
        <dbReference type="ARBA" id="ARBA00004479"/>
    </source>
</evidence>
<keyword evidence="4" id="KW-0812">Transmembrane</keyword>
<protein>
    <submittedName>
        <fullName evidence="15">Putative glycerophosphodiester phosphodiesterase, protein kinase RLK-Pelle-LRK10L-2 family</fullName>
        <ecNumber evidence="15">3.1.4.46</ecNumber>
    </submittedName>
</protein>
<keyword evidence="16" id="KW-1185">Reference proteome</keyword>
<evidence type="ECO:0000256" key="11">
    <source>
        <dbReference type="ARBA" id="ARBA00023180"/>
    </source>
</evidence>
<evidence type="ECO:0000256" key="10">
    <source>
        <dbReference type="ARBA" id="ARBA00023136"/>
    </source>
</evidence>
<keyword evidence="2 13" id="KW-0723">Serine/threonine-protein kinase</keyword>
<evidence type="ECO:0000313" key="16">
    <source>
        <dbReference type="Proteomes" id="UP000238479"/>
    </source>
</evidence>
<keyword evidence="9" id="KW-1133">Transmembrane helix</keyword>
<dbReference type="InterPro" id="IPR011009">
    <property type="entry name" value="Kinase-like_dom_sf"/>
</dbReference>
<feature type="domain" description="Protein kinase" evidence="14">
    <location>
        <begin position="46"/>
        <end position="335"/>
    </location>
</feature>
<dbReference type="CDD" id="cd14066">
    <property type="entry name" value="STKc_IRAK"/>
    <property type="match status" value="1"/>
</dbReference>
<comment type="similarity">
    <text evidence="13">Belongs to the protein kinase superfamily.</text>
</comment>
<dbReference type="InterPro" id="IPR000719">
    <property type="entry name" value="Prot_kinase_dom"/>
</dbReference>
<dbReference type="GO" id="GO:0008889">
    <property type="term" value="F:glycerophosphodiester phosphodiesterase activity"/>
    <property type="evidence" value="ECO:0007669"/>
    <property type="project" value="UniProtKB-EC"/>
</dbReference>
<dbReference type="GO" id="GO:0004674">
    <property type="term" value="F:protein serine/threonine kinase activity"/>
    <property type="evidence" value="ECO:0007669"/>
    <property type="project" value="UniProtKB-KW"/>
</dbReference>
<keyword evidence="6 12" id="KW-0547">Nucleotide-binding</keyword>
<dbReference type="InterPro" id="IPR045874">
    <property type="entry name" value="LRK10/LRL21-25-like"/>
</dbReference>
<dbReference type="EMBL" id="PDCK01000040">
    <property type="protein sequence ID" value="PRQ53419.1"/>
    <property type="molecule type" value="Genomic_DNA"/>
</dbReference>
<dbReference type="FunFam" id="1.10.510.10:FF:000590">
    <property type="entry name" value="PR5-like receptor kinase"/>
    <property type="match status" value="1"/>
</dbReference>
<dbReference type="PIRSF" id="PIRSF000654">
    <property type="entry name" value="Integrin-linked_kinase"/>
    <property type="match status" value="1"/>
</dbReference>
<keyword evidence="11" id="KW-0325">Glycoprotein</keyword>